<dbReference type="OrthoDB" id="2415743at2759"/>
<comment type="caution">
    <text evidence="1">The sequence shown here is derived from an EMBL/GenBank/DDBJ whole genome shotgun (WGS) entry which is preliminary data.</text>
</comment>
<reference evidence="1" key="1">
    <citation type="journal article" date="2020" name="Fungal Divers.">
        <title>Resolving the Mortierellaceae phylogeny through synthesis of multi-gene phylogenetics and phylogenomics.</title>
        <authorList>
            <person name="Vandepol N."/>
            <person name="Liber J."/>
            <person name="Desiro A."/>
            <person name="Na H."/>
            <person name="Kennedy M."/>
            <person name="Barry K."/>
            <person name="Grigoriev I.V."/>
            <person name="Miller A.N."/>
            <person name="O'Donnell K."/>
            <person name="Stajich J.E."/>
            <person name="Bonito G."/>
        </authorList>
    </citation>
    <scope>NUCLEOTIDE SEQUENCE</scope>
    <source>
        <strain evidence="1">NRRL 6426</strain>
    </source>
</reference>
<evidence type="ECO:0000313" key="2">
    <source>
        <dbReference type="Proteomes" id="UP000748756"/>
    </source>
</evidence>
<evidence type="ECO:0000313" key="1">
    <source>
        <dbReference type="EMBL" id="KAF9156078.1"/>
    </source>
</evidence>
<dbReference type="Proteomes" id="UP000748756">
    <property type="component" value="Unassembled WGS sequence"/>
</dbReference>
<organism evidence="1 2">
    <name type="scientific">Linnemannia schmuckeri</name>
    <dbReference type="NCBI Taxonomy" id="64567"/>
    <lineage>
        <taxon>Eukaryota</taxon>
        <taxon>Fungi</taxon>
        <taxon>Fungi incertae sedis</taxon>
        <taxon>Mucoromycota</taxon>
        <taxon>Mortierellomycotina</taxon>
        <taxon>Mortierellomycetes</taxon>
        <taxon>Mortierellales</taxon>
        <taxon>Mortierellaceae</taxon>
        <taxon>Linnemannia</taxon>
    </lineage>
</organism>
<dbReference type="AlphaFoldDB" id="A0A9P5S640"/>
<keyword evidence="2" id="KW-1185">Reference proteome</keyword>
<dbReference type="EMBL" id="JAAAUQ010000038">
    <property type="protein sequence ID" value="KAF9156078.1"/>
    <property type="molecule type" value="Genomic_DNA"/>
</dbReference>
<protein>
    <submittedName>
        <fullName evidence="1">Uncharacterized protein</fullName>
    </submittedName>
</protein>
<proteinExistence type="predicted"/>
<gene>
    <name evidence="1" type="ORF">BG015_007381</name>
</gene>
<sequence length="280" mass="32206">MSQLIHRPRKRTFYSCDFKADLLQTIRQLPSTLTTSELISKGTLYTDDDHPPSALHEYLCSSPHLLHLKAPKTCNPIAHMDLHGRLIKLLARPGMNRKTLHIRIFSPDRHNVVVPEPYSEFARVAFGYIARVCPDLRDLTLGNGKFLPNAYQHLERIEIERFTERAALSPPNFEWMHEFGQTEVKKAERRELLEEYEIDEPFDPELREELRYLVWPVEVQNFFGALDKPVTKNGVSSGGGGFECLPALRYSCICSPSGFDLPPEQDYKCFIANASFTTYY</sequence>
<accession>A0A9P5S640</accession>
<name>A0A9P5S640_9FUNG</name>